<protein>
    <submittedName>
        <fullName evidence="1">Uncharacterized protein</fullName>
    </submittedName>
</protein>
<evidence type="ECO:0000313" key="2">
    <source>
        <dbReference type="Proteomes" id="UP000708208"/>
    </source>
</evidence>
<dbReference type="AlphaFoldDB" id="A0A8J2JJP1"/>
<gene>
    <name evidence="1" type="ORF">AFUS01_LOCUS7852</name>
</gene>
<keyword evidence="2" id="KW-1185">Reference proteome</keyword>
<sequence>MECKKDDNEVYVPFSFIHKYFEVYGKMSDVDDSKFIWLHSNP</sequence>
<name>A0A8J2JJP1_9HEXA</name>
<reference evidence="1" key="1">
    <citation type="submission" date="2021-06" db="EMBL/GenBank/DDBJ databases">
        <authorList>
            <person name="Hodson N. C."/>
            <person name="Mongue J. A."/>
            <person name="Jaron S. K."/>
        </authorList>
    </citation>
    <scope>NUCLEOTIDE SEQUENCE</scope>
</reference>
<accession>A0A8J2JJP1</accession>
<feature type="non-terminal residue" evidence="1">
    <location>
        <position position="42"/>
    </location>
</feature>
<dbReference type="Proteomes" id="UP000708208">
    <property type="component" value="Unassembled WGS sequence"/>
</dbReference>
<dbReference type="EMBL" id="CAJVCH010053664">
    <property type="protein sequence ID" value="CAG7718460.1"/>
    <property type="molecule type" value="Genomic_DNA"/>
</dbReference>
<organism evidence="1 2">
    <name type="scientific">Allacma fusca</name>
    <dbReference type="NCBI Taxonomy" id="39272"/>
    <lineage>
        <taxon>Eukaryota</taxon>
        <taxon>Metazoa</taxon>
        <taxon>Ecdysozoa</taxon>
        <taxon>Arthropoda</taxon>
        <taxon>Hexapoda</taxon>
        <taxon>Collembola</taxon>
        <taxon>Symphypleona</taxon>
        <taxon>Sminthuridae</taxon>
        <taxon>Allacma</taxon>
    </lineage>
</organism>
<comment type="caution">
    <text evidence="1">The sequence shown here is derived from an EMBL/GenBank/DDBJ whole genome shotgun (WGS) entry which is preliminary data.</text>
</comment>
<evidence type="ECO:0000313" key="1">
    <source>
        <dbReference type="EMBL" id="CAG7718460.1"/>
    </source>
</evidence>
<dbReference type="OrthoDB" id="5914444at2759"/>
<proteinExistence type="predicted"/>